<organism evidence="1 2">
    <name type="scientific">Dendrobium nobile</name>
    <name type="common">Orchid</name>
    <dbReference type="NCBI Taxonomy" id="94219"/>
    <lineage>
        <taxon>Eukaryota</taxon>
        <taxon>Viridiplantae</taxon>
        <taxon>Streptophyta</taxon>
        <taxon>Embryophyta</taxon>
        <taxon>Tracheophyta</taxon>
        <taxon>Spermatophyta</taxon>
        <taxon>Magnoliopsida</taxon>
        <taxon>Liliopsida</taxon>
        <taxon>Asparagales</taxon>
        <taxon>Orchidaceae</taxon>
        <taxon>Epidendroideae</taxon>
        <taxon>Malaxideae</taxon>
        <taxon>Dendrobiinae</taxon>
        <taxon>Dendrobium</taxon>
    </lineage>
</organism>
<dbReference type="OrthoDB" id="694516at2759"/>
<dbReference type="Proteomes" id="UP000829196">
    <property type="component" value="Unassembled WGS sequence"/>
</dbReference>
<gene>
    <name evidence="1" type="ORF">KFK09_016479</name>
</gene>
<evidence type="ECO:0000313" key="2">
    <source>
        <dbReference type="Proteomes" id="UP000829196"/>
    </source>
</evidence>
<reference evidence="1" key="1">
    <citation type="journal article" date="2022" name="Front. Genet.">
        <title>Chromosome-Scale Assembly of the Dendrobium nobile Genome Provides Insights Into the Molecular Mechanism of the Biosynthesis of the Medicinal Active Ingredient of Dendrobium.</title>
        <authorList>
            <person name="Xu Q."/>
            <person name="Niu S.-C."/>
            <person name="Li K.-L."/>
            <person name="Zheng P.-J."/>
            <person name="Zhang X.-J."/>
            <person name="Jia Y."/>
            <person name="Liu Y."/>
            <person name="Niu Y.-X."/>
            <person name="Yu L.-H."/>
            <person name="Chen D.-F."/>
            <person name="Zhang G.-Q."/>
        </authorList>
    </citation>
    <scope>NUCLEOTIDE SEQUENCE</scope>
    <source>
        <tissue evidence="1">Leaf</tissue>
    </source>
</reference>
<accession>A0A8T3AZP4</accession>
<proteinExistence type="predicted"/>
<protein>
    <submittedName>
        <fullName evidence="1">Uncharacterized protein</fullName>
    </submittedName>
</protein>
<evidence type="ECO:0000313" key="1">
    <source>
        <dbReference type="EMBL" id="KAI0501534.1"/>
    </source>
</evidence>
<dbReference type="EMBL" id="JAGYWB010000012">
    <property type="protein sequence ID" value="KAI0501534.1"/>
    <property type="molecule type" value="Genomic_DNA"/>
</dbReference>
<keyword evidence="2" id="KW-1185">Reference proteome</keyword>
<dbReference type="AlphaFoldDB" id="A0A8T3AZP4"/>
<name>A0A8T3AZP4_DENNO</name>
<sequence>MVTDEHQRWLSKLLGYDFKIYYRLGVENKAANALSRCMGELQTVALYIPLMLDWEAFREESVINEGLGKIMSDLLKEEGSHPRYSLEGDKLLYHGRFVMPRTWIHIPNLL</sequence>
<comment type="caution">
    <text evidence="1">The sequence shown here is derived from an EMBL/GenBank/DDBJ whole genome shotgun (WGS) entry which is preliminary data.</text>
</comment>